<dbReference type="PATRIC" id="fig|42253.5.peg.3082"/>
<name>A0A0K2GEZ2_NITMO</name>
<dbReference type="OrthoDB" id="4563074at2"/>
<dbReference type="Proteomes" id="UP000069205">
    <property type="component" value="Chromosome"/>
</dbReference>
<proteinExistence type="predicted"/>
<keyword evidence="2" id="KW-1185">Reference proteome</keyword>
<protein>
    <submittedName>
        <fullName evidence="1">Uncharacterized protein</fullName>
    </submittedName>
</protein>
<dbReference type="STRING" id="42253.NITMOv2_3129"/>
<reference evidence="1 2" key="1">
    <citation type="journal article" date="2015" name="Proc. Natl. Acad. Sci. U.S.A.">
        <title>Expanded metabolic versatility of ubiquitous nitrite-oxidizing bacteria from the genus Nitrospira.</title>
        <authorList>
            <person name="Koch H."/>
            <person name="Lucker S."/>
            <person name="Albertsen M."/>
            <person name="Kitzinger K."/>
            <person name="Herbold C."/>
            <person name="Spieck E."/>
            <person name="Nielsen P.H."/>
            <person name="Wagner M."/>
            <person name="Daims H."/>
        </authorList>
    </citation>
    <scope>NUCLEOTIDE SEQUENCE [LARGE SCALE GENOMIC DNA]</scope>
    <source>
        <strain evidence="1 2">NSP M-1</strain>
    </source>
</reference>
<evidence type="ECO:0000313" key="1">
    <source>
        <dbReference type="EMBL" id="ALA59528.1"/>
    </source>
</evidence>
<accession>A0A0K2GEZ2</accession>
<dbReference type="RefSeq" id="WP_053380520.1">
    <property type="nucleotide sequence ID" value="NZ_CP011801.1"/>
</dbReference>
<dbReference type="KEGG" id="nmv:NITMOv2_3129"/>
<dbReference type="InterPro" id="IPR019239">
    <property type="entry name" value="VapB_antitoxin"/>
</dbReference>
<gene>
    <name evidence="1" type="ORF">NITMOv2_3129</name>
</gene>
<dbReference type="EMBL" id="CP011801">
    <property type="protein sequence ID" value="ALA59528.1"/>
    <property type="molecule type" value="Genomic_DNA"/>
</dbReference>
<sequence length="73" mass="8327">MKTTIEIDRHLLRQAQKALGTDTIKGTVEASLRTVIRQGQLQKLANALRTIPLDLTSAQLRQQRRKRTPHVSR</sequence>
<evidence type="ECO:0000313" key="2">
    <source>
        <dbReference type="Proteomes" id="UP000069205"/>
    </source>
</evidence>
<dbReference type="AlphaFoldDB" id="A0A0K2GEZ2"/>
<dbReference type="Pfam" id="PF09957">
    <property type="entry name" value="VapB_antitoxin"/>
    <property type="match status" value="1"/>
</dbReference>
<organism evidence="1 2">
    <name type="scientific">Nitrospira moscoviensis</name>
    <dbReference type="NCBI Taxonomy" id="42253"/>
    <lineage>
        <taxon>Bacteria</taxon>
        <taxon>Pseudomonadati</taxon>
        <taxon>Nitrospirota</taxon>
        <taxon>Nitrospiria</taxon>
        <taxon>Nitrospirales</taxon>
        <taxon>Nitrospiraceae</taxon>
        <taxon>Nitrospira</taxon>
    </lineage>
</organism>